<accession>A0AAD9UFQ6</accession>
<reference evidence="1" key="1">
    <citation type="journal article" date="2023" name="Mol. Biol. Evol.">
        <title>Third-Generation Sequencing Reveals the Adaptive Role of the Epigenome in Three Deep-Sea Polychaetes.</title>
        <authorList>
            <person name="Perez M."/>
            <person name="Aroh O."/>
            <person name="Sun Y."/>
            <person name="Lan Y."/>
            <person name="Juniper S.K."/>
            <person name="Young C.R."/>
            <person name="Angers B."/>
            <person name="Qian P.Y."/>
        </authorList>
    </citation>
    <scope>NUCLEOTIDE SEQUENCE</scope>
    <source>
        <strain evidence="1">R07B-5</strain>
    </source>
</reference>
<evidence type="ECO:0000313" key="2">
    <source>
        <dbReference type="Proteomes" id="UP001209878"/>
    </source>
</evidence>
<name>A0AAD9UFQ6_RIDPI</name>
<dbReference type="Proteomes" id="UP001209878">
    <property type="component" value="Unassembled WGS sequence"/>
</dbReference>
<proteinExistence type="predicted"/>
<sequence>MSRKASSNIAVRKIEKSVGPTSPPTLTFVIIPVCRASIIVVNFSGHPYFLSSCHSPVLPTASNVLLSRQIQCTVIGPAQCTFLVVVGDKISYPRCSGYLRSHIVLSLRCFHTLAVILPPPCTLPSFRPAIALAISSMVGISSTHVLVMRCGMLSRAS</sequence>
<dbReference type="EMBL" id="JAODUO010000154">
    <property type="protein sequence ID" value="KAK2187772.1"/>
    <property type="molecule type" value="Genomic_DNA"/>
</dbReference>
<dbReference type="AlphaFoldDB" id="A0AAD9UFQ6"/>
<comment type="caution">
    <text evidence="1">The sequence shown here is derived from an EMBL/GenBank/DDBJ whole genome shotgun (WGS) entry which is preliminary data.</text>
</comment>
<gene>
    <name evidence="1" type="ORF">NP493_154g00000</name>
</gene>
<protein>
    <submittedName>
        <fullName evidence="1">Uncharacterized protein</fullName>
    </submittedName>
</protein>
<organism evidence="1 2">
    <name type="scientific">Ridgeia piscesae</name>
    <name type="common">Tubeworm</name>
    <dbReference type="NCBI Taxonomy" id="27915"/>
    <lineage>
        <taxon>Eukaryota</taxon>
        <taxon>Metazoa</taxon>
        <taxon>Spiralia</taxon>
        <taxon>Lophotrochozoa</taxon>
        <taxon>Annelida</taxon>
        <taxon>Polychaeta</taxon>
        <taxon>Sedentaria</taxon>
        <taxon>Canalipalpata</taxon>
        <taxon>Sabellida</taxon>
        <taxon>Siboglinidae</taxon>
        <taxon>Ridgeia</taxon>
    </lineage>
</organism>
<evidence type="ECO:0000313" key="1">
    <source>
        <dbReference type="EMBL" id="KAK2187772.1"/>
    </source>
</evidence>
<keyword evidence="2" id="KW-1185">Reference proteome</keyword>